<dbReference type="GO" id="GO:0016020">
    <property type="term" value="C:membrane"/>
    <property type="evidence" value="ECO:0007669"/>
    <property type="project" value="UniProtKB-SubCell"/>
</dbReference>
<dbReference type="GO" id="GO:0003924">
    <property type="term" value="F:GTPase activity"/>
    <property type="evidence" value="ECO:0007669"/>
    <property type="project" value="InterPro"/>
</dbReference>
<evidence type="ECO:0000259" key="6">
    <source>
        <dbReference type="Pfam" id="PF00350"/>
    </source>
</evidence>
<dbReference type="CDD" id="cd09912">
    <property type="entry name" value="DLP_2"/>
    <property type="match status" value="1"/>
</dbReference>
<evidence type="ECO:0000256" key="2">
    <source>
        <dbReference type="ARBA" id="ARBA00022741"/>
    </source>
</evidence>
<feature type="domain" description="Dynamin N-terminal" evidence="6">
    <location>
        <begin position="44"/>
        <end position="202"/>
    </location>
</feature>
<evidence type="ECO:0000256" key="1">
    <source>
        <dbReference type="ARBA" id="ARBA00004370"/>
    </source>
</evidence>
<reference evidence="7" key="1">
    <citation type="journal article" date="2021" name="Antonie Van Leeuwenhoek">
        <title>Draft genome and description of Waterburya agarophytonicola gen. nov. sp. nov. (Pleurocapsales, Cyanobacteria): a seaweed symbiont.</title>
        <authorList>
            <person name="Bonthond G."/>
            <person name="Shalygin S."/>
            <person name="Bayer T."/>
            <person name="Weinberger F."/>
        </authorList>
    </citation>
    <scope>NUCLEOTIDE SEQUENCE</scope>
    <source>
        <strain evidence="7">KI4</strain>
    </source>
</reference>
<dbReference type="InterPro" id="IPR027417">
    <property type="entry name" value="P-loop_NTPase"/>
</dbReference>
<keyword evidence="3" id="KW-0378">Hydrolase</keyword>
<gene>
    <name evidence="7" type="ORF">I4641_12840</name>
</gene>
<sequence>MPSYNTLIDSLRSLLGILELESKSSLYQDTIAICDYLERPVYRIAVFAPFNHGKSTLLNALLGSKTLPIDLIPTTGAAICISYGEELSTEIALKDGTKIEQKGIKILKQYAILDSDRRMKNEVTEIKVFCSHSWLKTGIEFLDLPGTNDREAQNDLVRDKLLSADLVIHVLDARKLMTLEEREHLKDWLQDRGITTVIFVVNFLNLLTIQEQQDVENRLYFVAESFRSTLPQGISNIYCVDALPALRARLKGDRANAKTTGITTLESALQNLVNLDRAGKNKLQRAIKITQKLLEQAAFKQQEIETKIAAQTEKITKQIQVRQKAEKLIQQSFDRSIADFQGWLYLPKLLANYQASLAIALQQTRFDSWLELEFQPDVLKQQQTINKWVEQGSDFFQYNNPQLLKIDFPHSPIIQLPEYTSKEEEDLVSINQSYIPQELNFLLQRKTGAVVLGGANYLINKILTKSPAPNNNSIPQTPKISSQIYIDAAELYLQKFSDRINNILNEYEKLAREYITYMPPARDRITITENHQLQLLNNIVNSLSVEISQLN</sequence>
<comment type="subcellular location">
    <subcellularLocation>
        <location evidence="1">Membrane</location>
    </subcellularLocation>
</comment>
<keyword evidence="5" id="KW-0472">Membrane</keyword>
<keyword evidence="2" id="KW-0547">Nucleotide-binding</keyword>
<dbReference type="EMBL" id="JADWDC010000030">
    <property type="protein sequence ID" value="MCC0177864.1"/>
    <property type="molecule type" value="Genomic_DNA"/>
</dbReference>
<keyword evidence="8" id="KW-1185">Reference proteome</keyword>
<dbReference type="GO" id="GO:0005525">
    <property type="term" value="F:GTP binding"/>
    <property type="evidence" value="ECO:0007669"/>
    <property type="project" value="UniProtKB-KW"/>
</dbReference>
<dbReference type="Pfam" id="PF00350">
    <property type="entry name" value="Dynamin_N"/>
    <property type="match status" value="1"/>
</dbReference>
<evidence type="ECO:0000256" key="4">
    <source>
        <dbReference type="ARBA" id="ARBA00023134"/>
    </source>
</evidence>
<evidence type="ECO:0000313" key="7">
    <source>
        <dbReference type="EMBL" id="MCC0177864.1"/>
    </source>
</evidence>
<dbReference type="PANTHER" id="PTHR10465:SF0">
    <property type="entry name" value="SARCALUMENIN"/>
    <property type="match status" value="1"/>
</dbReference>
<keyword evidence="4" id="KW-0342">GTP-binding</keyword>
<dbReference type="AlphaFoldDB" id="A0A964BRG2"/>
<dbReference type="RefSeq" id="WP_229640931.1">
    <property type="nucleotide sequence ID" value="NZ_JADWDC010000030.1"/>
</dbReference>
<proteinExistence type="predicted"/>
<evidence type="ECO:0000256" key="5">
    <source>
        <dbReference type="ARBA" id="ARBA00023136"/>
    </source>
</evidence>
<dbReference type="SUPFAM" id="SSF52540">
    <property type="entry name" value="P-loop containing nucleoside triphosphate hydrolases"/>
    <property type="match status" value="1"/>
</dbReference>
<name>A0A964BRG2_9CYAN</name>
<protein>
    <submittedName>
        <fullName evidence="7">Dynamin family protein</fullName>
    </submittedName>
</protein>
<dbReference type="PANTHER" id="PTHR10465">
    <property type="entry name" value="TRANSMEMBRANE GTPASE FZO1"/>
    <property type="match status" value="1"/>
</dbReference>
<accession>A0A964BRG2</accession>
<evidence type="ECO:0000256" key="3">
    <source>
        <dbReference type="ARBA" id="ARBA00022801"/>
    </source>
</evidence>
<dbReference type="Proteomes" id="UP000729733">
    <property type="component" value="Unassembled WGS sequence"/>
</dbReference>
<evidence type="ECO:0000313" key="8">
    <source>
        <dbReference type="Proteomes" id="UP000729733"/>
    </source>
</evidence>
<organism evidence="7 8">
    <name type="scientific">Waterburya agarophytonicola KI4</name>
    <dbReference type="NCBI Taxonomy" id="2874699"/>
    <lineage>
        <taxon>Bacteria</taxon>
        <taxon>Bacillati</taxon>
        <taxon>Cyanobacteriota</taxon>
        <taxon>Cyanophyceae</taxon>
        <taxon>Pleurocapsales</taxon>
        <taxon>Hyellaceae</taxon>
        <taxon>Waterburya</taxon>
        <taxon>Waterburya agarophytonicola</taxon>
    </lineage>
</organism>
<dbReference type="InterPro" id="IPR045063">
    <property type="entry name" value="Dynamin_N"/>
</dbReference>
<dbReference type="InterPro" id="IPR027094">
    <property type="entry name" value="Mitofusin_fam"/>
</dbReference>
<comment type="caution">
    <text evidence="7">The sequence shown here is derived from an EMBL/GenBank/DDBJ whole genome shotgun (WGS) entry which is preliminary data.</text>
</comment>
<dbReference type="Gene3D" id="3.40.50.300">
    <property type="entry name" value="P-loop containing nucleotide triphosphate hydrolases"/>
    <property type="match status" value="1"/>
</dbReference>